<dbReference type="Gene3D" id="2.30.110.10">
    <property type="entry name" value="Electron Transport, Fmn-binding Protein, Chain A"/>
    <property type="match status" value="1"/>
</dbReference>
<proteinExistence type="predicted"/>
<dbReference type="Pfam" id="PF12900">
    <property type="entry name" value="Pyridox_ox_2"/>
    <property type="match status" value="1"/>
</dbReference>
<dbReference type="PANTHER" id="PTHR34071">
    <property type="entry name" value="5-NITROIMIDAZOLE ANTIBIOTICS RESISTANCE PROTEIN, NIMA-FAMILY-RELATED PROTEIN-RELATED"/>
    <property type="match status" value="1"/>
</dbReference>
<dbReference type="RefSeq" id="WP_059435115.1">
    <property type="nucleotide sequence ID" value="NZ_FAVB01000002.1"/>
</dbReference>
<dbReference type="SUPFAM" id="SSF50475">
    <property type="entry name" value="FMN-binding split barrel"/>
    <property type="match status" value="1"/>
</dbReference>
<dbReference type="PANTHER" id="PTHR34071:SF2">
    <property type="entry name" value="FLAVIN-NUCLEOTIDE-BINDING PROTEIN"/>
    <property type="match status" value="1"/>
</dbReference>
<sequence>MRRSDRELNQEIALKIIDECQYATLSCVDEKGEVFSIPISIARDGMSIFIHGAKTGSKAKLYKDGKNVELVAVSQNKVPTPSYEFCESIKDSASELGGKVFTTEYLSAIAKTKAYEVTDESQKVKALELLCRKYTPGYMDYFKTAAYGSLGRTSIYELKIQCLSAKAKIIK</sequence>
<keyword evidence="2" id="KW-1185">Reference proteome</keyword>
<evidence type="ECO:0000313" key="1">
    <source>
        <dbReference type="EMBL" id="CUU79415.1"/>
    </source>
</evidence>
<evidence type="ECO:0000313" key="2">
    <source>
        <dbReference type="Proteomes" id="UP000052237"/>
    </source>
</evidence>
<dbReference type="Proteomes" id="UP000052237">
    <property type="component" value="Unassembled WGS sequence"/>
</dbReference>
<comment type="caution">
    <text evidence="1">The sequence shown here is derived from an EMBL/GenBank/DDBJ whole genome shotgun (WGS) entry which is preliminary data.</text>
</comment>
<dbReference type="EMBL" id="FAVB01000002">
    <property type="protein sequence ID" value="CUU79415.1"/>
    <property type="molecule type" value="Genomic_DNA"/>
</dbReference>
<protein>
    <submittedName>
        <fullName evidence="1">Nitroimidazole resistance protein</fullName>
    </submittedName>
</protein>
<gene>
    <name evidence="1" type="ORF">ERS686654_01071</name>
</gene>
<dbReference type="InterPro" id="IPR024747">
    <property type="entry name" value="Pyridox_Oxase-rel"/>
</dbReference>
<reference evidence="1 2" key="1">
    <citation type="submission" date="2015-11" db="EMBL/GenBank/DDBJ databases">
        <authorList>
            <consortium name="Pathogen Informatics"/>
        </authorList>
    </citation>
    <scope>NUCLEOTIDE SEQUENCE [LARGE SCALE GENOMIC DNA]</scope>
    <source>
        <strain evidence="1 2">006A-0059</strain>
    </source>
</reference>
<dbReference type="InterPro" id="IPR012349">
    <property type="entry name" value="Split_barrel_FMN-bd"/>
</dbReference>
<name>A0A0S4S0W7_CAMHY</name>
<organism evidence="1 2">
    <name type="scientific">Campylobacter hyointestinalis subsp. hyointestinalis</name>
    <dbReference type="NCBI Taxonomy" id="91352"/>
    <lineage>
        <taxon>Bacteria</taxon>
        <taxon>Pseudomonadati</taxon>
        <taxon>Campylobacterota</taxon>
        <taxon>Epsilonproteobacteria</taxon>
        <taxon>Campylobacterales</taxon>
        <taxon>Campylobacteraceae</taxon>
        <taxon>Campylobacter</taxon>
    </lineage>
</organism>
<accession>A0A0S4S0W7</accession>
<dbReference type="AlphaFoldDB" id="A0A0S4S0W7"/>